<organism evidence="2">
    <name type="scientific">Bodo saltans virus</name>
    <dbReference type="NCBI Taxonomy" id="2024608"/>
    <lineage>
        <taxon>Viruses</taxon>
        <taxon>Varidnaviria</taxon>
        <taxon>Bamfordvirae</taxon>
        <taxon>Nucleocytoviricota</taxon>
        <taxon>Megaviricetes</taxon>
        <taxon>Imitervirales</taxon>
        <taxon>Mimiviridae</taxon>
        <taxon>Klosneuvirinae</taxon>
        <taxon>Theiavirus</taxon>
        <taxon>Theiavirus salishense</taxon>
    </lineage>
</organism>
<evidence type="ECO:0000256" key="1">
    <source>
        <dbReference type="SAM" id="Phobius"/>
    </source>
</evidence>
<evidence type="ECO:0000313" key="2">
    <source>
        <dbReference type="EMBL" id="ATZ80333.1"/>
    </source>
</evidence>
<dbReference type="EMBL" id="MF782455">
    <property type="protein sequence ID" value="ATZ80333.1"/>
    <property type="molecule type" value="Genomic_DNA"/>
</dbReference>
<sequence length="80" mass="9326">MYNYVIIISLIIGIVCIIIGIIKTKKTNRRIIYRYIPRSFEEEQDEPIYASDIYKAINSVKTPWIYSVANIDIAKKEVSL</sequence>
<reference evidence="2" key="1">
    <citation type="journal article" date="2017" name="Elife">
        <title>The kinetoplastid-infecting Bodo saltans virus (BsV), a window into the most abundant giant viruses in the sea.</title>
        <authorList>
            <person name="Deeg C.M."/>
            <person name="Chow C.-E.T."/>
            <person name="Suttle C.A."/>
        </authorList>
    </citation>
    <scope>NUCLEOTIDE SEQUENCE</scope>
    <source>
        <strain evidence="2">NG1</strain>
    </source>
</reference>
<feature type="transmembrane region" description="Helical" evidence="1">
    <location>
        <begin position="6"/>
        <end position="24"/>
    </location>
</feature>
<name>A0A2H4UTQ8_9VIRU</name>
<keyword evidence="1" id="KW-0812">Transmembrane</keyword>
<keyword evidence="3" id="KW-1185">Reference proteome</keyword>
<dbReference type="Proteomes" id="UP000240325">
    <property type="component" value="Segment"/>
</dbReference>
<keyword evidence="1" id="KW-1133">Transmembrane helix</keyword>
<accession>A0A2H4UTQ8</accession>
<protein>
    <submittedName>
        <fullName evidence="2">Uncharacterized protein</fullName>
    </submittedName>
</protein>
<evidence type="ECO:0000313" key="3">
    <source>
        <dbReference type="Proteomes" id="UP000240325"/>
    </source>
</evidence>
<proteinExistence type="predicted"/>
<gene>
    <name evidence="2" type="ORF">BMW23_0275</name>
</gene>
<keyword evidence="1" id="KW-0472">Membrane</keyword>